<keyword evidence="1" id="KW-0229">DNA integration</keyword>
<evidence type="ECO:0000256" key="3">
    <source>
        <dbReference type="PROSITE-ProRule" id="PRU01248"/>
    </source>
</evidence>
<dbReference type="InterPro" id="IPR044068">
    <property type="entry name" value="CB"/>
</dbReference>
<accession>A0A450Y3T1</accession>
<organism evidence="5">
    <name type="scientific">Candidatus Kentrum sp. MB</name>
    <dbReference type="NCBI Taxonomy" id="2138164"/>
    <lineage>
        <taxon>Bacteria</taxon>
        <taxon>Pseudomonadati</taxon>
        <taxon>Pseudomonadota</taxon>
        <taxon>Gammaproteobacteria</taxon>
        <taxon>Candidatus Kentrum</taxon>
    </lineage>
</organism>
<dbReference type="EMBL" id="CAADFQ010000202">
    <property type="protein sequence ID" value="VFK36112.1"/>
    <property type="molecule type" value="Genomic_DNA"/>
</dbReference>
<dbReference type="InterPro" id="IPR004107">
    <property type="entry name" value="Integrase_SAM-like_N"/>
</dbReference>
<dbReference type="InterPro" id="IPR011010">
    <property type="entry name" value="DNA_brk_join_enz"/>
</dbReference>
<dbReference type="GO" id="GO:0003677">
    <property type="term" value="F:DNA binding"/>
    <property type="evidence" value="ECO:0007669"/>
    <property type="project" value="UniProtKB-UniRule"/>
</dbReference>
<keyword evidence="2 3" id="KW-0238">DNA-binding</keyword>
<evidence type="ECO:0000259" key="4">
    <source>
        <dbReference type="PROSITE" id="PS51900"/>
    </source>
</evidence>
<dbReference type="GO" id="GO:0015074">
    <property type="term" value="P:DNA integration"/>
    <property type="evidence" value="ECO:0007669"/>
    <property type="project" value="UniProtKB-KW"/>
</dbReference>
<gene>
    <name evidence="5" type="ORF">BECKMB1821I_GA0114274_12022</name>
</gene>
<evidence type="ECO:0000256" key="2">
    <source>
        <dbReference type="ARBA" id="ARBA00023125"/>
    </source>
</evidence>
<evidence type="ECO:0000256" key="1">
    <source>
        <dbReference type="ARBA" id="ARBA00022908"/>
    </source>
</evidence>
<dbReference type="Pfam" id="PF13495">
    <property type="entry name" value="Phage_int_SAM_4"/>
    <property type="match status" value="1"/>
</dbReference>
<reference evidence="5" key="1">
    <citation type="submission" date="2019-02" db="EMBL/GenBank/DDBJ databases">
        <authorList>
            <person name="Gruber-Vodicka R. H."/>
            <person name="Seah K. B. B."/>
        </authorList>
    </citation>
    <scope>NUCLEOTIDE SEQUENCE</scope>
    <source>
        <strain evidence="5">BECK_BZ199</strain>
    </source>
</reference>
<protein>
    <submittedName>
        <fullName evidence="5">Phage integrase, N-terminal SAM-like domain</fullName>
    </submittedName>
</protein>
<name>A0A450Y3T1_9GAMM</name>
<dbReference type="Gene3D" id="1.10.150.130">
    <property type="match status" value="1"/>
</dbReference>
<dbReference type="InterPro" id="IPR010998">
    <property type="entry name" value="Integrase_recombinase_N"/>
</dbReference>
<dbReference type="SUPFAM" id="SSF56349">
    <property type="entry name" value="DNA breaking-rejoining enzymes"/>
    <property type="match status" value="1"/>
</dbReference>
<dbReference type="AlphaFoldDB" id="A0A450Y3T1"/>
<evidence type="ECO:0000313" key="5">
    <source>
        <dbReference type="EMBL" id="VFK36112.1"/>
    </source>
</evidence>
<sequence length="121" mass="14488">MKSASEANFKQNYQTHLKHLKLKGLQPKTIDAYARAIRRIGAYFDYRIDNLSEAQLTDYFSDLLDSRSWSVVKHDLYGLKFYYTHVLHKPWTIDLIKQKRNDYRISLLLTKPNVCSWQREF</sequence>
<feature type="domain" description="Core-binding (CB)" evidence="4">
    <location>
        <begin position="4"/>
        <end position="87"/>
    </location>
</feature>
<dbReference type="PROSITE" id="PS51900">
    <property type="entry name" value="CB"/>
    <property type="match status" value="1"/>
</dbReference>
<proteinExistence type="predicted"/>